<feature type="transmembrane region" description="Helical" evidence="1">
    <location>
        <begin position="278"/>
        <end position="298"/>
    </location>
</feature>
<dbReference type="RefSeq" id="WP_378987674.1">
    <property type="nucleotide sequence ID" value="NZ_JBHSBW010000013.1"/>
</dbReference>
<feature type="transmembrane region" description="Helical" evidence="1">
    <location>
        <begin position="12"/>
        <end position="36"/>
    </location>
</feature>
<dbReference type="Pfam" id="PF06580">
    <property type="entry name" value="His_kinase"/>
    <property type="match status" value="1"/>
</dbReference>
<evidence type="ECO:0000259" key="2">
    <source>
        <dbReference type="Pfam" id="PF06580"/>
    </source>
</evidence>
<evidence type="ECO:0000256" key="1">
    <source>
        <dbReference type="SAM" id="Phobius"/>
    </source>
</evidence>
<evidence type="ECO:0000313" key="4">
    <source>
        <dbReference type="Proteomes" id="UP001595789"/>
    </source>
</evidence>
<feature type="domain" description="Signal transduction histidine kinase internal region" evidence="2">
    <location>
        <begin position="320"/>
        <end position="398"/>
    </location>
</feature>
<proteinExistence type="predicted"/>
<dbReference type="PANTHER" id="PTHR34220:SF7">
    <property type="entry name" value="SENSOR HISTIDINE KINASE YPDA"/>
    <property type="match status" value="1"/>
</dbReference>
<dbReference type="InterPro" id="IPR010559">
    <property type="entry name" value="Sig_transdc_His_kin_internal"/>
</dbReference>
<comment type="caution">
    <text evidence="3">The sequence shown here is derived from an EMBL/GenBank/DDBJ whole genome shotgun (WGS) entry which is preliminary data.</text>
</comment>
<keyword evidence="4" id="KW-1185">Reference proteome</keyword>
<keyword evidence="3" id="KW-0808">Transferase</keyword>
<keyword evidence="3" id="KW-0418">Kinase</keyword>
<dbReference type="SUPFAM" id="SSF55874">
    <property type="entry name" value="ATPase domain of HSP90 chaperone/DNA topoisomerase II/histidine kinase"/>
    <property type="match status" value="1"/>
</dbReference>
<dbReference type="GO" id="GO:0004673">
    <property type="term" value="F:protein histidine kinase activity"/>
    <property type="evidence" value="ECO:0007669"/>
    <property type="project" value="UniProtKB-EC"/>
</dbReference>
<keyword evidence="1" id="KW-0812">Transmembrane</keyword>
<keyword evidence="1" id="KW-1133">Transmembrane helix</keyword>
<organism evidence="3 4">
    <name type="scientific">Pedobacter lithocola</name>
    <dbReference type="NCBI Taxonomy" id="1908239"/>
    <lineage>
        <taxon>Bacteria</taxon>
        <taxon>Pseudomonadati</taxon>
        <taxon>Bacteroidota</taxon>
        <taxon>Sphingobacteriia</taxon>
        <taxon>Sphingobacteriales</taxon>
        <taxon>Sphingobacteriaceae</taxon>
        <taxon>Pedobacter</taxon>
    </lineage>
</organism>
<feature type="transmembrane region" description="Helical" evidence="1">
    <location>
        <begin position="96"/>
        <end position="118"/>
    </location>
</feature>
<dbReference type="Gene3D" id="3.30.565.10">
    <property type="entry name" value="Histidine kinase-like ATPase, C-terminal domain"/>
    <property type="match status" value="1"/>
</dbReference>
<keyword evidence="1" id="KW-0472">Membrane</keyword>
<sequence length="517" mass="60342">MKVKIRKHEQLLIALFGLMTIINYILQQLGFIPVYISGFTEYLRAHPSVHFTYSAFFLLPRIGVVLLFMFSYFWLNRITIPQIRRNYLSFFTYPWVLVQVLILAYFLAIGVNFATYYARPAWNNYADFRIFTLLGYNEYPLTNLWAGFDRALLCLAAYGVYATLRELIIHFIENYGSKRNYRVLIANQISYSLCIFLLLPALVFSLNLIKEDVNYGAYFVFIPSAIIIYSTNIYWLFPRFLNTPSNNVRLFLALIISTFFLSFPWLGFLFHLGINLSVWPINCLIQFFLVTPITWIIYQQKKDKIMELRGAKIALSKTTADLQFLRSQINPHFLFNVLNTLYGTALIDGSKRTANGIQMLGDMMRFMLDDNHLDFIPLSNEISYLKNYIALQKLRIQDSEEIDISEEFNIDNCNHEIIPMLLIPFVENAFKHGIDLNKKSWINIALSCDDKRITLNVRNSLHKVDANDPERKHSGIGLKNVTERLMMFYKGQHELNHSSTEKEFIIKLVIEPKILES</sequence>
<accession>A0ABV8PCH8</accession>
<dbReference type="EMBL" id="JBHSBW010000013">
    <property type="protein sequence ID" value="MFC4213024.1"/>
    <property type="molecule type" value="Genomic_DNA"/>
</dbReference>
<reference evidence="4" key="1">
    <citation type="journal article" date="2019" name="Int. J. Syst. Evol. Microbiol.">
        <title>The Global Catalogue of Microorganisms (GCM) 10K type strain sequencing project: providing services to taxonomists for standard genome sequencing and annotation.</title>
        <authorList>
            <consortium name="The Broad Institute Genomics Platform"/>
            <consortium name="The Broad Institute Genome Sequencing Center for Infectious Disease"/>
            <person name="Wu L."/>
            <person name="Ma J."/>
        </authorList>
    </citation>
    <scope>NUCLEOTIDE SEQUENCE [LARGE SCALE GENOMIC DNA]</scope>
    <source>
        <strain evidence="4">CCM 8691</strain>
    </source>
</reference>
<feature type="transmembrane region" description="Helical" evidence="1">
    <location>
        <begin position="56"/>
        <end position="75"/>
    </location>
</feature>
<dbReference type="EC" id="2.7.13.3" evidence="3"/>
<gene>
    <name evidence="3" type="ORF">ACFOWA_17645</name>
</gene>
<feature type="transmembrane region" description="Helical" evidence="1">
    <location>
        <begin position="189"/>
        <end position="209"/>
    </location>
</feature>
<name>A0ABV8PCH8_9SPHI</name>
<dbReference type="PANTHER" id="PTHR34220">
    <property type="entry name" value="SENSOR HISTIDINE KINASE YPDA"/>
    <property type="match status" value="1"/>
</dbReference>
<dbReference type="InterPro" id="IPR050640">
    <property type="entry name" value="Bact_2-comp_sensor_kinase"/>
</dbReference>
<evidence type="ECO:0000313" key="3">
    <source>
        <dbReference type="EMBL" id="MFC4213024.1"/>
    </source>
</evidence>
<feature type="transmembrane region" description="Helical" evidence="1">
    <location>
        <begin position="249"/>
        <end position="272"/>
    </location>
</feature>
<dbReference type="Proteomes" id="UP001595789">
    <property type="component" value="Unassembled WGS sequence"/>
</dbReference>
<protein>
    <submittedName>
        <fullName evidence="3">Sensor histidine kinase</fullName>
        <ecNumber evidence="3">2.7.13.3</ecNumber>
    </submittedName>
</protein>
<dbReference type="InterPro" id="IPR036890">
    <property type="entry name" value="HATPase_C_sf"/>
</dbReference>
<feature type="transmembrane region" description="Helical" evidence="1">
    <location>
        <begin position="215"/>
        <end position="237"/>
    </location>
</feature>
<feature type="transmembrane region" description="Helical" evidence="1">
    <location>
        <begin position="150"/>
        <end position="168"/>
    </location>
</feature>